<evidence type="ECO:0000313" key="1">
    <source>
        <dbReference type="EMBL" id="NYH92291.1"/>
    </source>
</evidence>
<dbReference type="SUPFAM" id="SSF48208">
    <property type="entry name" value="Six-hairpin glycosidases"/>
    <property type="match status" value="1"/>
</dbReference>
<dbReference type="Proteomes" id="UP000579605">
    <property type="component" value="Unassembled WGS sequence"/>
</dbReference>
<reference evidence="1 2" key="1">
    <citation type="submission" date="2020-07" db="EMBL/GenBank/DDBJ databases">
        <title>Sequencing the genomes of 1000 actinobacteria strains.</title>
        <authorList>
            <person name="Klenk H.-P."/>
        </authorList>
    </citation>
    <scope>NUCLEOTIDE SEQUENCE [LARGE SCALE GENOMIC DNA]</scope>
    <source>
        <strain evidence="1 2">DSM 18448</strain>
    </source>
</reference>
<dbReference type="InterPro" id="IPR008928">
    <property type="entry name" value="6-hairpin_glycosidase_sf"/>
</dbReference>
<gene>
    <name evidence="1" type="ORF">F4554_004929</name>
</gene>
<evidence type="ECO:0008006" key="3">
    <source>
        <dbReference type="Google" id="ProtNLM"/>
    </source>
</evidence>
<organism evidence="1 2">
    <name type="scientific">Actinopolymorpha rutila</name>
    <dbReference type="NCBI Taxonomy" id="446787"/>
    <lineage>
        <taxon>Bacteria</taxon>
        <taxon>Bacillati</taxon>
        <taxon>Actinomycetota</taxon>
        <taxon>Actinomycetes</taxon>
        <taxon>Propionibacteriales</taxon>
        <taxon>Actinopolymorphaceae</taxon>
        <taxon>Actinopolymorpha</taxon>
    </lineage>
</organism>
<dbReference type="AlphaFoldDB" id="A0A852ZGK2"/>
<dbReference type="PANTHER" id="PTHR47791">
    <property type="entry name" value="MEIOTICALLY UP-REGULATED GENE 191 PROTEIN"/>
    <property type="match status" value="1"/>
</dbReference>
<dbReference type="Gene3D" id="1.50.10.20">
    <property type="match status" value="1"/>
</dbReference>
<sequence>MLCHVSKGIRRVGVVVLAGLLLVGVLCPSGSAAQPAAPSSPRENTDRATWAERAFTSYAALQRHLYLGAEQHHLYLEKYPRDPADNAYSYLWPMREATAATIDLSLVPGAGRRFRADVRDRFAGLSAYLNPAHDPPGYASYVVPPLGSGGDLFYDDNAIVGLEFVRRYLVEHRVADRHRAEQVFDVLTRGWDTDTSHACPGGMFWVDATWTSIRAANVTGLTAELAAHLYELTGEKSYLDWAKRLYDWNRTCLRSAEGLYQNDISLDGTVNPTLWIYNSGAMIGAGVLLHRATGDPGYLAKARADAAAALDYWTDGNRYYDQPAVFNAIFFKNLMLLDSARHDPRYRAVVEAYAEHTWQHNRDPALGLFRFPPSGGGPYDPSYRPETLEQSAVIQTFALLAWDRGHYRFAA</sequence>
<proteinExistence type="predicted"/>
<dbReference type="PIRSF" id="PIRSF021505">
    <property type="entry name" value="O_gly_hdrol"/>
    <property type="match status" value="1"/>
</dbReference>
<dbReference type="RefSeq" id="WP_179789735.1">
    <property type="nucleotide sequence ID" value="NZ_BAAARR010000005.1"/>
</dbReference>
<dbReference type="InterPro" id="IPR005198">
    <property type="entry name" value="Glyco_hydro_76"/>
</dbReference>
<dbReference type="GO" id="GO:0005975">
    <property type="term" value="P:carbohydrate metabolic process"/>
    <property type="evidence" value="ECO:0007669"/>
    <property type="project" value="InterPro"/>
</dbReference>
<dbReference type="InterPro" id="IPR014512">
    <property type="entry name" value="O_gly_hydro"/>
</dbReference>
<name>A0A852ZGK2_9ACTN</name>
<keyword evidence="2" id="KW-1185">Reference proteome</keyword>
<accession>A0A852ZGK2</accession>
<dbReference type="InterPro" id="IPR053169">
    <property type="entry name" value="MUG_Protein"/>
</dbReference>
<evidence type="ECO:0000313" key="2">
    <source>
        <dbReference type="Proteomes" id="UP000579605"/>
    </source>
</evidence>
<dbReference type="Pfam" id="PF03663">
    <property type="entry name" value="Glyco_hydro_76"/>
    <property type="match status" value="1"/>
</dbReference>
<protein>
    <recommendedName>
        <fullName evidence="3">Glycosyl hydrolase family 76</fullName>
    </recommendedName>
</protein>
<dbReference type="PANTHER" id="PTHR47791:SF4">
    <property type="entry name" value="(PUTATIVE SECRETED PROTEIN)-RELATED"/>
    <property type="match status" value="1"/>
</dbReference>
<comment type="caution">
    <text evidence="1">The sequence shown here is derived from an EMBL/GenBank/DDBJ whole genome shotgun (WGS) entry which is preliminary data.</text>
</comment>
<dbReference type="EMBL" id="JACBZH010000001">
    <property type="protein sequence ID" value="NYH92291.1"/>
    <property type="molecule type" value="Genomic_DNA"/>
</dbReference>